<protein>
    <submittedName>
        <fullName evidence="2">Uncharacterized protein</fullName>
    </submittedName>
</protein>
<feature type="compositionally biased region" description="Polar residues" evidence="1">
    <location>
        <begin position="1"/>
        <end position="12"/>
    </location>
</feature>
<proteinExistence type="predicted"/>
<sequence length="55" mass="5828">MHPSSTNPTLTPQGWGVQPVHDHVGGRRPTSDLHDGRVSNALADVGPSLTFGEQL</sequence>
<reference evidence="2 3" key="1">
    <citation type="submission" date="2019-12" db="EMBL/GenBank/DDBJ databases">
        <authorList>
            <person name="Alioto T."/>
            <person name="Alioto T."/>
            <person name="Gomez Garrido J."/>
        </authorList>
    </citation>
    <scope>NUCLEOTIDE SEQUENCE [LARGE SCALE GENOMIC DNA]</scope>
</reference>
<organism evidence="2 3">
    <name type="scientific">Olea europaea subsp. europaea</name>
    <dbReference type="NCBI Taxonomy" id="158383"/>
    <lineage>
        <taxon>Eukaryota</taxon>
        <taxon>Viridiplantae</taxon>
        <taxon>Streptophyta</taxon>
        <taxon>Embryophyta</taxon>
        <taxon>Tracheophyta</taxon>
        <taxon>Spermatophyta</taxon>
        <taxon>Magnoliopsida</taxon>
        <taxon>eudicotyledons</taxon>
        <taxon>Gunneridae</taxon>
        <taxon>Pentapetalae</taxon>
        <taxon>asterids</taxon>
        <taxon>lamiids</taxon>
        <taxon>Lamiales</taxon>
        <taxon>Oleaceae</taxon>
        <taxon>Oleeae</taxon>
        <taxon>Olea</taxon>
    </lineage>
</organism>
<feature type="region of interest" description="Disordered" evidence="1">
    <location>
        <begin position="1"/>
        <end position="55"/>
    </location>
</feature>
<evidence type="ECO:0000313" key="2">
    <source>
        <dbReference type="EMBL" id="CAA2991963.1"/>
    </source>
</evidence>
<dbReference type="EMBL" id="CACTIH010005430">
    <property type="protein sequence ID" value="CAA2991963.1"/>
    <property type="molecule type" value="Genomic_DNA"/>
</dbReference>
<evidence type="ECO:0000256" key="1">
    <source>
        <dbReference type="SAM" id="MobiDB-lite"/>
    </source>
</evidence>
<comment type="caution">
    <text evidence="2">The sequence shown here is derived from an EMBL/GenBank/DDBJ whole genome shotgun (WGS) entry which is preliminary data.</text>
</comment>
<dbReference type="Gramene" id="OE9A004062T1">
    <property type="protein sequence ID" value="OE9A004062C1"/>
    <property type="gene ID" value="OE9A004062"/>
</dbReference>
<gene>
    <name evidence="2" type="ORF">OLEA9_A004062</name>
</gene>
<name>A0A8S0SK19_OLEEU</name>
<accession>A0A8S0SK19</accession>
<dbReference type="AlphaFoldDB" id="A0A8S0SK19"/>
<keyword evidence="3" id="KW-1185">Reference proteome</keyword>
<dbReference type="Proteomes" id="UP000594638">
    <property type="component" value="Unassembled WGS sequence"/>
</dbReference>
<feature type="compositionally biased region" description="Basic and acidic residues" evidence="1">
    <location>
        <begin position="20"/>
        <end position="37"/>
    </location>
</feature>
<evidence type="ECO:0000313" key="3">
    <source>
        <dbReference type="Proteomes" id="UP000594638"/>
    </source>
</evidence>